<keyword evidence="2" id="KW-1185">Reference proteome</keyword>
<name>A0A934P8Z3_9STRE</name>
<evidence type="ECO:0000313" key="1">
    <source>
        <dbReference type="EMBL" id="MBJ8349180.1"/>
    </source>
</evidence>
<comment type="caution">
    <text evidence="1">The sequence shown here is derived from an EMBL/GenBank/DDBJ whole genome shotgun (WGS) entry which is preliminary data.</text>
</comment>
<proteinExistence type="predicted"/>
<dbReference type="AlphaFoldDB" id="A0A934P8Z3"/>
<organism evidence="1 2">
    <name type="scientific">Streptococcus zalophi</name>
    <dbReference type="NCBI Taxonomy" id="640031"/>
    <lineage>
        <taxon>Bacteria</taxon>
        <taxon>Bacillati</taxon>
        <taxon>Bacillota</taxon>
        <taxon>Bacilli</taxon>
        <taxon>Lactobacillales</taxon>
        <taxon>Streptococcaceae</taxon>
        <taxon>Streptococcus</taxon>
    </lineage>
</organism>
<dbReference type="Proteomes" id="UP000644875">
    <property type="component" value="Unassembled WGS sequence"/>
</dbReference>
<accession>A0A934P8Z3</accession>
<dbReference type="EMBL" id="JAENBP010000001">
    <property type="protein sequence ID" value="MBJ8349180.1"/>
    <property type="molecule type" value="Genomic_DNA"/>
</dbReference>
<reference evidence="1 2" key="1">
    <citation type="journal article" date="2021" name="Int. J. Syst. Evol. Microbiol.">
        <title>Streptococcus vicugnae sp. nov., isolated from faeces of alpacas (Vicugna pacos) and cattle (Bos taurus), Streptococcus zalophi sp. nov., and Streptococcus pacificus sp. nov., isolated from respiratory tract of California sea lions (Zalophus californianus).</title>
        <authorList>
            <person name="Volokhov D.V."/>
            <person name="Zagorodnyaya T.A."/>
            <person name="Shen Z."/>
            <person name="Blom J."/>
            <person name="Furtak V.A."/>
            <person name="Eisenberg T."/>
            <person name="Fan P."/>
            <person name="Jeong K.C."/>
            <person name="Gao Y."/>
            <person name="Zhang S."/>
            <person name="Amselle M."/>
        </authorList>
    </citation>
    <scope>NUCLEOTIDE SEQUENCE [LARGE SCALE GENOMIC DNA]</scope>
    <source>
        <strain evidence="2">CSL7508-lung</strain>
    </source>
</reference>
<protein>
    <submittedName>
        <fullName evidence="1">Uncharacterized protein</fullName>
    </submittedName>
</protein>
<evidence type="ECO:0000313" key="2">
    <source>
        <dbReference type="Proteomes" id="UP000644875"/>
    </source>
</evidence>
<gene>
    <name evidence="1" type="ORF">JHK64_00860</name>
</gene>
<dbReference type="RefSeq" id="WP_199567110.1">
    <property type="nucleotide sequence ID" value="NZ_JAENBP010000001.1"/>
</dbReference>
<sequence>MIKIFKPIIEAIKDFIDPKEKPSLEDITKKQLLDVIKQALDNDSSVHVIYQDKSFTGDIVRYEETSEKLILKNFQRNLSAIIAISDIHKISIVPPSIKVSQNQLKDY</sequence>